<sequence length="44" mass="5010">MKGMIWGRGIKSLFLFIVSCTSIGDAHSTSTHIFSSNMQIWHWP</sequence>
<accession>A0A2P2ILG2</accession>
<evidence type="ECO:0000256" key="1">
    <source>
        <dbReference type="SAM" id="SignalP"/>
    </source>
</evidence>
<organism evidence="2">
    <name type="scientific">Rhizophora mucronata</name>
    <name type="common">Asiatic mangrove</name>
    <dbReference type="NCBI Taxonomy" id="61149"/>
    <lineage>
        <taxon>Eukaryota</taxon>
        <taxon>Viridiplantae</taxon>
        <taxon>Streptophyta</taxon>
        <taxon>Embryophyta</taxon>
        <taxon>Tracheophyta</taxon>
        <taxon>Spermatophyta</taxon>
        <taxon>Magnoliopsida</taxon>
        <taxon>eudicotyledons</taxon>
        <taxon>Gunneridae</taxon>
        <taxon>Pentapetalae</taxon>
        <taxon>rosids</taxon>
        <taxon>fabids</taxon>
        <taxon>Malpighiales</taxon>
        <taxon>Rhizophoraceae</taxon>
        <taxon>Rhizophora</taxon>
    </lineage>
</organism>
<dbReference type="AlphaFoldDB" id="A0A2P2ILG2"/>
<reference evidence="2" key="1">
    <citation type="submission" date="2018-02" db="EMBL/GenBank/DDBJ databases">
        <title>Rhizophora mucronata_Transcriptome.</title>
        <authorList>
            <person name="Meera S.P."/>
            <person name="Sreeshan A."/>
            <person name="Augustine A."/>
        </authorList>
    </citation>
    <scope>NUCLEOTIDE SEQUENCE</scope>
    <source>
        <tissue evidence="2">Leaf</tissue>
    </source>
</reference>
<name>A0A2P2ILG2_RHIMU</name>
<feature type="signal peptide" evidence="1">
    <location>
        <begin position="1"/>
        <end position="28"/>
    </location>
</feature>
<proteinExistence type="predicted"/>
<protein>
    <submittedName>
        <fullName evidence="2">Uncharacterized protein</fullName>
    </submittedName>
</protein>
<keyword evidence="1" id="KW-0732">Signal</keyword>
<dbReference type="EMBL" id="GGEC01001545">
    <property type="protein sequence ID" value="MBW82028.1"/>
    <property type="molecule type" value="Transcribed_RNA"/>
</dbReference>
<evidence type="ECO:0000313" key="2">
    <source>
        <dbReference type="EMBL" id="MBW82028.1"/>
    </source>
</evidence>
<feature type="chain" id="PRO_5015155518" evidence="1">
    <location>
        <begin position="29"/>
        <end position="44"/>
    </location>
</feature>